<feature type="domain" description="AMP-dependent synthetase/ligase" evidence="1">
    <location>
        <begin position="82"/>
        <end position="495"/>
    </location>
</feature>
<protein>
    <submittedName>
        <fullName evidence="3">Acetyl-CoA synthetase-like protein</fullName>
    </submittedName>
</protein>
<dbReference type="PROSITE" id="PS00455">
    <property type="entry name" value="AMP_BINDING"/>
    <property type="match status" value="1"/>
</dbReference>
<gene>
    <name evidence="3" type="ORF">BCV70DRAFT_210939</name>
</gene>
<dbReference type="PANTHER" id="PTHR24096">
    <property type="entry name" value="LONG-CHAIN-FATTY-ACID--COA LIGASE"/>
    <property type="match status" value="1"/>
</dbReference>
<dbReference type="GO" id="GO:0019748">
    <property type="term" value="P:secondary metabolic process"/>
    <property type="evidence" value="ECO:0007669"/>
    <property type="project" value="TreeGrafter"/>
</dbReference>
<dbReference type="PANTHER" id="PTHR24096:SF393">
    <property type="entry name" value="LIGASE, PUTATIVE-RELATED"/>
    <property type="match status" value="1"/>
</dbReference>
<reference evidence="3 4" key="1">
    <citation type="journal article" date="2018" name="Mol. Biol. Evol.">
        <title>Broad Genomic Sampling Reveals a Smut Pathogenic Ancestry of the Fungal Clade Ustilaginomycotina.</title>
        <authorList>
            <person name="Kijpornyongpan T."/>
            <person name="Mondo S.J."/>
            <person name="Barry K."/>
            <person name="Sandor L."/>
            <person name="Lee J."/>
            <person name="Lipzen A."/>
            <person name="Pangilinan J."/>
            <person name="LaButti K."/>
            <person name="Hainaut M."/>
            <person name="Henrissat B."/>
            <person name="Grigoriev I.V."/>
            <person name="Spatafora J.W."/>
            <person name="Aime M.C."/>
        </authorList>
    </citation>
    <scope>NUCLEOTIDE SEQUENCE [LARGE SCALE GENOMIC DNA]</scope>
    <source>
        <strain evidence="3 4">MCA 3645</strain>
    </source>
</reference>
<dbReference type="Pfam" id="PF13193">
    <property type="entry name" value="AMP-binding_C"/>
    <property type="match status" value="1"/>
</dbReference>
<dbReference type="EMBL" id="KZ819191">
    <property type="protein sequence ID" value="PWZ00889.1"/>
    <property type="molecule type" value="Genomic_DNA"/>
</dbReference>
<dbReference type="InterPro" id="IPR045851">
    <property type="entry name" value="AMP-bd_C_sf"/>
</dbReference>
<dbReference type="AlphaFoldDB" id="A0A317XU44"/>
<dbReference type="InParanoid" id="A0A317XU44"/>
<sequence length="652" mass="71148">MSAPASSSGAAAASSSGIKKPFDDFKGDVALDKLVPLDRVDEALNVPGSPFEREVRFINGRVTHVWKNLIPSLRDLWLFGVQTHGPRPFIVAEGEVHTYQQVHERVLTVAHWLSHEFKVGKGDRVAVVGRNHVEFVVGFFAVGVIGAVPALVNAFLPDQSIYECIRDVGCKAALFDVERFRRLRKGETDFIAKLFGPATKDCVDDFNCTPGAHSGLSGVAVFPRAFEGIVPADKREWSNGRAGAHVFDADELARKYASSAPHQVPKVQVVPEDICCILYTSGTTGRPKGVASTQRQFLSAGSNSGFGAARAYVRRGKAPPVPSPEDEQSSGILLIPLFHSTGIQSGLCPSVARGTKICLMPKYDVDAAAKMIQEHEVQTVVGIGFMVRELMLSKHNMPSLQYVSHGGSSSATELPEETRAKNPMMLVGQGYGSTETNGVATALAGDDYILRPSSAGRAPPTIEIRIMDPDTLTEVKTGQVGEIWVKSPAIALGYWGKKKATEEAFTQDGYFRTGDLGRIDSDKFVYIMDRSKHIIIRGGENISGTEVESGVYQERRIIDCAAVPLPDERLGERVAVVCIPHPDYMKTNRPTVKDILEKASKVLAKHEVPEFVWIRDEPLERNANGKVDKAIVKEAVRKKFLEESAQSLKSKM</sequence>
<dbReference type="Gene3D" id="3.40.50.12780">
    <property type="entry name" value="N-terminal domain of ligase-like"/>
    <property type="match status" value="1"/>
</dbReference>
<dbReference type="OrthoDB" id="10253115at2759"/>
<evidence type="ECO:0000313" key="4">
    <source>
        <dbReference type="Proteomes" id="UP000246740"/>
    </source>
</evidence>
<feature type="domain" description="AMP-binding enzyme C-terminal" evidence="2">
    <location>
        <begin position="546"/>
        <end position="626"/>
    </location>
</feature>
<evidence type="ECO:0000259" key="2">
    <source>
        <dbReference type="Pfam" id="PF13193"/>
    </source>
</evidence>
<dbReference type="Proteomes" id="UP000246740">
    <property type="component" value="Unassembled WGS sequence"/>
</dbReference>
<keyword evidence="4" id="KW-1185">Reference proteome</keyword>
<dbReference type="Gene3D" id="3.30.300.30">
    <property type="match status" value="1"/>
</dbReference>
<dbReference type="Pfam" id="PF00501">
    <property type="entry name" value="AMP-binding"/>
    <property type="match status" value="1"/>
</dbReference>
<dbReference type="SUPFAM" id="SSF56801">
    <property type="entry name" value="Acetyl-CoA synthetase-like"/>
    <property type="match status" value="1"/>
</dbReference>
<dbReference type="STRING" id="1882483.A0A317XU44"/>
<dbReference type="InterPro" id="IPR020845">
    <property type="entry name" value="AMP-binding_CS"/>
</dbReference>
<dbReference type="InterPro" id="IPR000873">
    <property type="entry name" value="AMP-dep_synth/lig_dom"/>
</dbReference>
<name>A0A317XU44_9BASI</name>
<organism evidence="3 4">
    <name type="scientific">Testicularia cyperi</name>
    <dbReference type="NCBI Taxonomy" id="1882483"/>
    <lineage>
        <taxon>Eukaryota</taxon>
        <taxon>Fungi</taxon>
        <taxon>Dikarya</taxon>
        <taxon>Basidiomycota</taxon>
        <taxon>Ustilaginomycotina</taxon>
        <taxon>Ustilaginomycetes</taxon>
        <taxon>Ustilaginales</taxon>
        <taxon>Anthracoideaceae</taxon>
        <taxon>Testicularia</taxon>
    </lineage>
</organism>
<evidence type="ECO:0000259" key="1">
    <source>
        <dbReference type="Pfam" id="PF00501"/>
    </source>
</evidence>
<dbReference type="GO" id="GO:0016405">
    <property type="term" value="F:CoA-ligase activity"/>
    <property type="evidence" value="ECO:0007669"/>
    <property type="project" value="TreeGrafter"/>
</dbReference>
<proteinExistence type="predicted"/>
<evidence type="ECO:0000313" key="3">
    <source>
        <dbReference type="EMBL" id="PWZ00889.1"/>
    </source>
</evidence>
<accession>A0A317XU44</accession>
<dbReference type="InterPro" id="IPR042099">
    <property type="entry name" value="ANL_N_sf"/>
</dbReference>
<dbReference type="InterPro" id="IPR025110">
    <property type="entry name" value="AMP-bd_C"/>
</dbReference>